<protein>
    <submittedName>
        <fullName evidence="1">Uncharacterized protein</fullName>
    </submittedName>
</protein>
<dbReference type="OrthoDB" id="2209168at2759"/>
<proteinExistence type="predicted"/>
<dbReference type="AlphaFoldDB" id="I1CMS8"/>
<dbReference type="Proteomes" id="UP000009138">
    <property type="component" value="Unassembled WGS sequence"/>
</dbReference>
<evidence type="ECO:0000313" key="1">
    <source>
        <dbReference type="EMBL" id="EIE89758.1"/>
    </source>
</evidence>
<name>I1CMS8_RHIO9</name>
<dbReference type="RefSeq" id="XP_067525154.1">
    <property type="nucleotide sequence ID" value="XM_067669053.1"/>
</dbReference>
<dbReference type="VEuPathDB" id="FungiDB:RO3G_14469"/>
<evidence type="ECO:0000313" key="2">
    <source>
        <dbReference type="Proteomes" id="UP000009138"/>
    </source>
</evidence>
<reference evidence="1 2" key="1">
    <citation type="journal article" date="2009" name="PLoS Genet.">
        <title>Genomic analysis of the basal lineage fungus Rhizopus oryzae reveals a whole-genome duplication.</title>
        <authorList>
            <person name="Ma L.-J."/>
            <person name="Ibrahim A.S."/>
            <person name="Skory C."/>
            <person name="Grabherr M.G."/>
            <person name="Burger G."/>
            <person name="Butler M."/>
            <person name="Elias M."/>
            <person name="Idnurm A."/>
            <person name="Lang B.F."/>
            <person name="Sone T."/>
            <person name="Abe A."/>
            <person name="Calvo S.E."/>
            <person name="Corrochano L.M."/>
            <person name="Engels R."/>
            <person name="Fu J."/>
            <person name="Hansberg W."/>
            <person name="Kim J.-M."/>
            <person name="Kodira C.D."/>
            <person name="Koehrsen M.J."/>
            <person name="Liu B."/>
            <person name="Miranda-Saavedra D."/>
            <person name="O'Leary S."/>
            <person name="Ortiz-Castellanos L."/>
            <person name="Poulter R."/>
            <person name="Rodriguez-Romero J."/>
            <person name="Ruiz-Herrera J."/>
            <person name="Shen Y.-Q."/>
            <person name="Zeng Q."/>
            <person name="Galagan J."/>
            <person name="Birren B.W."/>
            <person name="Cuomo C.A."/>
            <person name="Wickes B.L."/>
        </authorList>
    </citation>
    <scope>NUCLEOTIDE SEQUENCE [LARGE SCALE GENOMIC DNA]</scope>
    <source>
        <strain evidence="2">RA 99-880 / ATCC MYA-4621 / FGSC 9543 / NRRL 43880</strain>
    </source>
</reference>
<gene>
    <name evidence="1" type="ORF">RO3G_14469</name>
</gene>
<accession>I1CMS8</accession>
<dbReference type="GeneID" id="93621434"/>
<sequence>MNSSDGKHTIHIIRNLNQKLYDNTNIQFLYESVKHSVDDERGRTEPMDYIVDEKRFCLETLSPHIQQLAQLPLDSEKI</sequence>
<dbReference type="EMBL" id="CH476745">
    <property type="protein sequence ID" value="EIE89758.1"/>
    <property type="molecule type" value="Genomic_DNA"/>
</dbReference>
<keyword evidence="2" id="KW-1185">Reference proteome</keyword>
<dbReference type="InParanoid" id="I1CMS8"/>
<organism evidence="1 2">
    <name type="scientific">Rhizopus delemar (strain RA 99-880 / ATCC MYA-4621 / FGSC 9543 / NRRL 43880)</name>
    <name type="common">Mucormycosis agent</name>
    <name type="synonym">Rhizopus arrhizus var. delemar</name>
    <dbReference type="NCBI Taxonomy" id="246409"/>
    <lineage>
        <taxon>Eukaryota</taxon>
        <taxon>Fungi</taxon>
        <taxon>Fungi incertae sedis</taxon>
        <taxon>Mucoromycota</taxon>
        <taxon>Mucoromycotina</taxon>
        <taxon>Mucoromycetes</taxon>
        <taxon>Mucorales</taxon>
        <taxon>Mucorineae</taxon>
        <taxon>Rhizopodaceae</taxon>
        <taxon>Rhizopus</taxon>
    </lineage>
</organism>